<evidence type="ECO:0000313" key="1">
    <source>
        <dbReference type="EMBL" id="RDW79239.1"/>
    </source>
</evidence>
<dbReference type="PANTHER" id="PTHR33099">
    <property type="entry name" value="FE2OG DIOXYGENASE DOMAIN-CONTAINING PROTEIN"/>
    <property type="match status" value="1"/>
</dbReference>
<accession>A0A3D8RYW1</accession>
<protein>
    <submittedName>
        <fullName evidence="1">Uncharacterized protein</fullName>
    </submittedName>
</protein>
<name>A0A3D8RYW1_9EURO</name>
<dbReference type="AlphaFoldDB" id="A0A3D8RYW1"/>
<dbReference type="RefSeq" id="XP_026603939.1">
    <property type="nucleotide sequence ID" value="XM_026748107.1"/>
</dbReference>
<organism evidence="1 2">
    <name type="scientific">Aspergillus mulundensis</name>
    <dbReference type="NCBI Taxonomy" id="1810919"/>
    <lineage>
        <taxon>Eukaryota</taxon>
        <taxon>Fungi</taxon>
        <taxon>Dikarya</taxon>
        <taxon>Ascomycota</taxon>
        <taxon>Pezizomycotina</taxon>
        <taxon>Eurotiomycetes</taxon>
        <taxon>Eurotiomycetidae</taxon>
        <taxon>Eurotiales</taxon>
        <taxon>Aspergillaceae</taxon>
        <taxon>Aspergillus</taxon>
        <taxon>Aspergillus subgen. Nidulantes</taxon>
    </lineage>
</organism>
<evidence type="ECO:0000313" key="2">
    <source>
        <dbReference type="Proteomes" id="UP000256690"/>
    </source>
</evidence>
<dbReference type="PANTHER" id="PTHR33099:SF7">
    <property type="entry name" value="MYND-TYPE DOMAIN-CONTAINING PROTEIN"/>
    <property type="match status" value="1"/>
</dbReference>
<gene>
    <name evidence="1" type="ORF">DSM5745_06091</name>
</gene>
<sequence>MSSTSSPLSAGEYGEKLKDELSTYLADVNTNGPFFTSSGSEAAINPGLDIPGVGAISLPVTPNVLKEIIDAFPASPRKCCELAAGQFSTRNPQWHKQIRQYLAQVAAELVIETDPSHIEAEPRSLVLYNKDSGSFFPLSEDLVTTDVEGVFGTLAICLPSKHEGGDVVAPLRDGSQGYRSSANSEYGFSFAAWSPDFKYDIEPITAGYRILLIYNLLHQASWEAMRRRGQLSRLIHNSLSSWASWSARNDTVSEAAGLPVSSAFSKAIDDLETPMLAYILEGEYEDKELSLATLKDADRERMILLKTACDAHGFEIHLARLEKREFGEVEGDDHDYCGPGRHCFYPEPEFHEITHLLETSFHLSDITDASGKEVVYNTNIDASLILNIDAFKDEPDQEDYEEYFIDEDWKAMHFYRQTCILILPATFRTAFKFYALEHGSICIEDLVRDLHRQVEQSPDNLILRQELVKTCWRVSDIVYGATEDVDFDIIDDIKQIAFKYREWDILCRFLGELNHLDGLADMFAKGILDHGLEEFKSGFHRLWQLPSENVFEPVWLVNNTVHAFSSLCNDFIPKRTVSDEMLAWEHDSLSVLFDRILVRRNLDQQAGRDLAEFIVEDGKNGVLTSISPLLIRTTSNVEFIIAFLTALAEQAPPRIAQRRLWSLQNSDTLDEETVKNVYESILQAAIKDLRIWIAKRPLSPERNLDWRYTPSSRTEDLIAADLLVKMIRQCDCWGFQTKELVKALQKCISIPEEEEAGDFMTKFSRPFIVCLCGYLKEKSERRNWEILCEASISANPELGAGSGGAAGDESIHTLEPKSDHGNMSSASEQIVVTNEQHLVELIIKALETYLTKYVRQPPQPPTTWQQTLPRTSTCNCTDCQHLIAFVTHPDLPAWRFTMPQKRREHLWDRLGPTFRREIIKDRSPYTLQVTKLTTHTTLLFKLGGRESVLLIRHSMA</sequence>
<dbReference type="GeneID" id="38116461"/>
<dbReference type="EMBL" id="PVWQ01000006">
    <property type="protein sequence ID" value="RDW79239.1"/>
    <property type="molecule type" value="Genomic_DNA"/>
</dbReference>
<keyword evidence="2" id="KW-1185">Reference proteome</keyword>
<reference evidence="1 2" key="1">
    <citation type="journal article" date="2018" name="IMA Fungus">
        <title>IMA Genome-F 9: Draft genome sequence of Annulohypoxylon stygium, Aspergillus mulundensis, Berkeleyomyces basicola (syn. Thielaviopsis basicola), Ceratocystis smalleyi, two Cercospora beticola strains, Coleophoma cylindrospora, Fusarium fracticaudum, Phialophora cf. hyalina, and Morchella septimelata.</title>
        <authorList>
            <person name="Wingfield B.D."/>
            <person name="Bills G.F."/>
            <person name="Dong Y."/>
            <person name="Huang W."/>
            <person name="Nel W.J."/>
            <person name="Swalarsk-Parry B.S."/>
            <person name="Vaghefi N."/>
            <person name="Wilken P.M."/>
            <person name="An Z."/>
            <person name="de Beer Z.W."/>
            <person name="De Vos L."/>
            <person name="Chen L."/>
            <person name="Duong T.A."/>
            <person name="Gao Y."/>
            <person name="Hammerbacher A."/>
            <person name="Kikkert J.R."/>
            <person name="Li Y."/>
            <person name="Li H."/>
            <person name="Li K."/>
            <person name="Li Q."/>
            <person name="Liu X."/>
            <person name="Ma X."/>
            <person name="Naidoo K."/>
            <person name="Pethybridge S.J."/>
            <person name="Sun J."/>
            <person name="Steenkamp E.T."/>
            <person name="van der Nest M.A."/>
            <person name="van Wyk S."/>
            <person name="Wingfield M.J."/>
            <person name="Xiong C."/>
            <person name="Yue Q."/>
            <person name="Zhang X."/>
        </authorList>
    </citation>
    <scope>NUCLEOTIDE SEQUENCE [LARGE SCALE GENOMIC DNA]</scope>
    <source>
        <strain evidence="1 2">DSM 5745</strain>
    </source>
</reference>
<dbReference type="Proteomes" id="UP000256690">
    <property type="component" value="Unassembled WGS sequence"/>
</dbReference>
<proteinExistence type="predicted"/>
<comment type="caution">
    <text evidence="1">The sequence shown here is derived from an EMBL/GenBank/DDBJ whole genome shotgun (WGS) entry which is preliminary data.</text>
</comment>
<dbReference type="OrthoDB" id="27483at2759"/>